<evidence type="ECO:0000313" key="3">
    <source>
        <dbReference type="Proteomes" id="UP000782554"/>
    </source>
</evidence>
<proteinExistence type="predicted"/>
<dbReference type="InterPro" id="IPR036291">
    <property type="entry name" value="NAD(P)-bd_dom_sf"/>
</dbReference>
<dbReference type="Pfam" id="PF01370">
    <property type="entry name" value="Epimerase"/>
    <property type="match status" value="1"/>
</dbReference>
<dbReference type="SUPFAM" id="SSF51735">
    <property type="entry name" value="NAD(P)-binding Rossmann-fold domains"/>
    <property type="match status" value="1"/>
</dbReference>
<reference evidence="2 3" key="1">
    <citation type="submission" date="2021-08" db="EMBL/GenBank/DDBJ databases">
        <title>Comparative Genomics Analysis of the Genus Qipengyuania Reveals Extensive Genetic Diversity and Metabolic Versatility, Including the Description of Fifteen Novel Species.</title>
        <authorList>
            <person name="Liu Y."/>
        </authorList>
    </citation>
    <scope>NUCLEOTIDE SEQUENCE [LARGE SCALE GENOMIC DNA]</scope>
    <source>
        <strain evidence="2 3">YG27</strain>
    </source>
</reference>
<dbReference type="PANTHER" id="PTHR12126">
    <property type="entry name" value="NADH-UBIQUINONE OXIDOREDUCTASE 39 KDA SUBUNIT-RELATED"/>
    <property type="match status" value="1"/>
</dbReference>
<dbReference type="EMBL" id="JAIGNU010000001">
    <property type="protein sequence ID" value="MBX7500385.1"/>
    <property type="molecule type" value="Genomic_DNA"/>
</dbReference>
<dbReference type="PANTHER" id="PTHR12126:SF11">
    <property type="entry name" value="NADH DEHYDROGENASE [UBIQUINONE] 1 ALPHA SUBCOMPLEX SUBUNIT 9, MITOCHONDRIAL"/>
    <property type="match status" value="1"/>
</dbReference>
<evidence type="ECO:0000313" key="2">
    <source>
        <dbReference type="EMBL" id="MBX7500385.1"/>
    </source>
</evidence>
<dbReference type="RefSeq" id="WP_221600612.1">
    <property type="nucleotide sequence ID" value="NZ_JAIGNU010000001.1"/>
</dbReference>
<evidence type="ECO:0000259" key="1">
    <source>
        <dbReference type="Pfam" id="PF01370"/>
    </source>
</evidence>
<dbReference type="InterPro" id="IPR051207">
    <property type="entry name" value="ComplexI_NDUFA9_subunit"/>
</dbReference>
<dbReference type="InterPro" id="IPR001509">
    <property type="entry name" value="Epimerase_deHydtase"/>
</dbReference>
<name>A0ABS7JRV9_9SPHN</name>
<feature type="domain" description="NAD-dependent epimerase/dehydratase" evidence="1">
    <location>
        <begin position="3"/>
        <end position="196"/>
    </location>
</feature>
<comment type="caution">
    <text evidence="2">The sequence shown here is derived from an EMBL/GenBank/DDBJ whole genome shotgun (WGS) entry which is preliminary data.</text>
</comment>
<keyword evidence="3" id="KW-1185">Reference proteome</keyword>
<gene>
    <name evidence="2" type="ORF">K3181_02855</name>
</gene>
<dbReference type="Proteomes" id="UP000782554">
    <property type="component" value="Unassembled WGS sequence"/>
</dbReference>
<sequence length="303" mass="32721">MTIALTGATGFVGQAVLDACRRAGEPVCALTRRPQEACEHVTWVEGDLASAGGLGLLCRDADAIVHVAGLTNTPDPAEFEEANVGGTERLIGVAREARLKRFIFVSSLSAREPGLSAYGASKARAEKLVEASGLDWTIVRPPGVYGPRDIDYFEMFRSAKYGFVPLPPGGASSIIHVDDLARLLLALVDAPPALVRHRIFEPDDGREGGWAHKELARAIGKAVGRPVFAPHLPRPVLEAAARFDRLLRGDKARLTADRVGYMTHPNWVARSAYTVPAAVWQPRIEGEEGLAATADWYRAEGWL</sequence>
<protein>
    <submittedName>
        <fullName evidence="2">NAD(P)H-binding protein</fullName>
    </submittedName>
</protein>
<organism evidence="2 3">
    <name type="scientific">Qipengyuania mesophila</name>
    <dbReference type="NCBI Taxonomy" id="2867246"/>
    <lineage>
        <taxon>Bacteria</taxon>
        <taxon>Pseudomonadati</taxon>
        <taxon>Pseudomonadota</taxon>
        <taxon>Alphaproteobacteria</taxon>
        <taxon>Sphingomonadales</taxon>
        <taxon>Erythrobacteraceae</taxon>
        <taxon>Qipengyuania</taxon>
    </lineage>
</organism>
<dbReference type="Gene3D" id="3.40.50.720">
    <property type="entry name" value="NAD(P)-binding Rossmann-like Domain"/>
    <property type="match status" value="1"/>
</dbReference>
<accession>A0ABS7JRV9</accession>